<dbReference type="Pfam" id="PF04134">
    <property type="entry name" value="DCC1-like"/>
    <property type="match status" value="1"/>
</dbReference>
<name>A0ABU3KPE0_9BURK</name>
<evidence type="ECO:0000256" key="4">
    <source>
        <dbReference type="ARBA" id="ARBA00023002"/>
    </source>
</evidence>
<sequence>MPAAIRPSSPTPSTAPEHAAAPPAERSCDGLTVMFDGSCPLCRREIGLYQSLASLQPVQWLDVSEVHSGLEPAEQARLLARFHVRQADGRMLSGAAAFVSLWLAMPGWRWLGRFGRLPGVTPVLEWAYVHFLRFRPHLQQWVRAAELAHLPADMVADLRSDHAGETGAVAVYRGMLWASRHPDIQELARRHLQTEQEHLEVMNALLPPLRRSWLLPLWRLAGFVTGALPALVGPPAVYATVAAIETFVDKHYQDQLDRIAGRPEAATLQRLLSDCRNDEREHLEEASNKLVAAPGWGVRAWCRAIGAGSMIGVWLTRRI</sequence>
<keyword evidence="6" id="KW-0503">Monooxygenase</keyword>
<dbReference type="PANTHER" id="PTHR11237">
    <property type="entry name" value="COENZYME Q10 BIOSYNTHESIS PROTEIN 7"/>
    <property type="match status" value="1"/>
</dbReference>
<evidence type="ECO:0000256" key="6">
    <source>
        <dbReference type="ARBA" id="ARBA00023033"/>
    </source>
</evidence>
<evidence type="ECO:0000256" key="5">
    <source>
        <dbReference type="ARBA" id="ARBA00023004"/>
    </source>
</evidence>
<evidence type="ECO:0000256" key="7">
    <source>
        <dbReference type="ARBA" id="ARBA00023136"/>
    </source>
</evidence>
<dbReference type="InterPro" id="IPR009078">
    <property type="entry name" value="Ferritin-like_SF"/>
</dbReference>
<evidence type="ECO:0000256" key="3">
    <source>
        <dbReference type="ARBA" id="ARBA00022723"/>
    </source>
</evidence>
<comment type="pathway">
    <text evidence="1">Cofactor biosynthesis; ubiquinone biosynthesis.</text>
</comment>
<evidence type="ECO:0000256" key="1">
    <source>
        <dbReference type="ARBA" id="ARBA00004749"/>
    </source>
</evidence>
<protein>
    <submittedName>
        <fullName evidence="9">Demethoxyubiquinone hydroxylase family protein</fullName>
    </submittedName>
</protein>
<organism evidence="9 10">
    <name type="scientific">Rhodoferax potami</name>
    <dbReference type="NCBI Taxonomy" id="3068338"/>
    <lineage>
        <taxon>Bacteria</taxon>
        <taxon>Pseudomonadati</taxon>
        <taxon>Pseudomonadota</taxon>
        <taxon>Betaproteobacteria</taxon>
        <taxon>Burkholderiales</taxon>
        <taxon>Comamonadaceae</taxon>
        <taxon>Rhodoferax</taxon>
    </lineage>
</organism>
<keyword evidence="4" id="KW-0560">Oxidoreductase</keyword>
<dbReference type="Proteomes" id="UP001321700">
    <property type="component" value="Unassembled WGS sequence"/>
</dbReference>
<accession>A0ABU3KPE0</accession>
<feature type="region of interest" description="Disordered" evidence="8">
    <location>
        <begin position="1"/>
        <end position="23"/>
    </location>
</feature>
<evidence type="ECO:0000313" key="10">
    <source>
        <dbReference type="Proteomes" id="UP001321700"/>
    </source>
</evidence>
<comment type="caution">
    <text evidence="9">The sequence shown here is derived from an EMBL/GenBank/DDBJ whole genome shotgun (WGS) entry which is preliminary data.</text>
</comment>
<proteinExistence type="predicted"/>
<dbReference type="SUPFAM" id="SSF47240">
    <property type="entry name" value="Ferritin-like"/>
    <property type="match status" value="1"/>
</dbReference>
<evidence type="ECO:0000313" key="9">
    <source>
        <dbReference type="EMBL" id="MDT7519318.1"/>
    </source>
</evidence>
<dbReference type="InterPro" id="IPR011566">
    <property type="entry name" value="Ubq_synth_Coq7"/>
</dbReference>
<dbReference type="Pfam" id="PF03232">
    <property type="entry name" value="COQ7"/>
    <property type="match status" value="1"/>
</dbReference>
<keyword evidence="2" id="KW-0831">Ubiquinone biosynthesis</keyword>
<dbReference type="PANTHER" id="PTHR11237:SF4">
    <property type="entry name" value="5-DEMETHOXYUBIQUINONE HYDROXYLASE, MITOCHONDRIAL"/>
    <property type="match status" value="1"/>
</dbReference>
<dbReference type="InterPro" id="IPR007263">
    <property type="entry name" value="DCC1-like"/>
</dbReference>
<gene>
    <name evidence="9" type="ORF">RAE19_11445</name>
</gene>
<keyword evidence="10" id="KW-1185">Reference proteome</keyword>
<dbReference type="EMBL" id="JAVBIK010000001">
    <property type="protein sequence ID" value="MDT7519318.1"/>
    <property type="molecule type" value="Genomic_DNA"/>
</dbReference>
<evidence type="ECO:0000256" key="2">
    <source>
        <dbReference type="ARBA" id="ARBA00022688"/>
    </source>
</evidence>
<reference evidence="9 10" key="1">
    <citation type="submission" date="2023-08" db="EMBL/GenBank/DDBJ databases">
        <title>Rhodoferax potami sp. nov. and Rhodoferax mekongensis sp. nov., isolated from the Mekong River in Thailand.</title>
        <authorList>
            <person name="Kitikhun S."/>
            <person name="Charoenyingcharoen P."/>
            <person name="Siriarchawattana P."/>
            <person name="Likhitrattanapisal S."/>
            <person name="Nilsakha T."/>
            <person name="Chanpet A."/>
            <person name="Rattanawaree P."/>
            <person name="Ingsriswang S."/>
        </authorList>
    </citation>
    <scope>NUCLEOTIDE SEQUENCE [LARGE SCALE GENOMIC DNA]</scope>
    <source>
        <strain evidence="9 10">TBRC 17660</strain>
    </source>
</reference>
<dbReference type="CDD" id="cd01042">
    <property type="entry name" value="DMQH"/>
    <property type="match status" value="1"/>
</dbReference>
<keyword evidence="3" id="KW-0479">Metal-binding</keyword>
<dbReference type="RefSeq" id="WP_313875001.1">
    <property type="nucleotide sequence ID" value="NZ_JAVBIK010000001.1"/>
</dbReference>
<evidence type="ECO:0000256" key="8">
    <source>
        <dbReference type="SAM" id="MobiDB-lite"/>
    </source>
</evidence>
<keyword evidence="5" id="KW-0408">Iron</keyword>
<keyword evidence="7" id="KW-0472">Membrane</keyword>